<evidence type="ECO:0000256" key="3">
    <source>
        <dbReference type="ARBA" id="ARBA00023159"/>
    </source>
</evidence>
<evidence type="ECO:0000259" key="5">
    <source>
        <dbReference type="PROSITE" id="PS01124"/>
    </source>
</evidence>
<dbReference type="SUPFAM" id="SSF46689">
    <property type="entry name" value="Homeodomain-like"/>
    <property type="match status" value="2"/>
</dbReference>
<dbReference type="PRINTS" id="PR00032">
    <property type="entry name" value="HTHARAC"/>
</dbReference>
<dbReference type="GO" id="GO:0043565">
    <property type="term" value="F:sequence-specific DNA binding"/>
    <property type="evidence" value="ECO:0007669"/>
    <property type="project" value="InterPro"/>
</dbReference>
<reference evidence="6" key="1">
    <citation type="submission" date="2021-08" db="EMBL/GenBank/DDBJ databases">
        <title>Hoeflea bacterium WL0058 sp. nov., isolated from the sediment.</title>
        <authorList>
            <person name="Wang L."/>
            <person name="Zhang D."/>
        </authorList>
    </citation>
    <scope>NUCLEOTIDE SEQUENCE</scope>
    <source>
        <strain evidence="6">WL0058</strain>
    </source>
</reference>
<dbReference type="InterPro" id="IPR014710">
    <property type="entry name" value="RmlC-like_jellyroll"/>
</dbReference>
<dbReference type="InterPro" id="IPR003313">
    <property type="entry name" value="AraC-bd"/>
</dbReference>
<feature type="domain" description="HTH araC/xylS-type" evidence="5">
    <location>
        <begin position="195"/>
        <end position="293"/>
    </location>
</feature>
<dbReference type="Gene3D" id="1.10.10.60">
    <property type="entry name" value="Homeodomain-like"/>
    <property type="match status" value="2"/>
</dbReference>
<sequence>MNQIVPPAETTRTGRTGFVPDFELYGEETDFPDVLHCELLKDRAPAHGWRITPHRHGRLHQFFLIMAGDGRCHLDGETYELRQGSVLNVPAGAVHSFSFEPGIKGYVLTIPVFELADAQERLPLGSSALAGFFKANADRSIVDMFRAVHSEFTGHRQLRAPMLRAMSRQIACVVARLAPTEAGPAPGAGSDARIQRFELLVRNEDTRGWRVSDYAREVGLSPNHLIRLCRAHFGVSPQRFIEDVGFREARRMLAYTRMSIAEVGFSVGFEDPSYFSRAFRKRTGVTPKAYRESLAS</sequence>
<dbReference type="AlphaFoldDB" id="A0AAE2ZTH8"/>
<name>A0AAE2ZTH8_9HYPH</name>
<dbReference type="SUPFAM" id="SSF51182">
    <property type="entry name" value="RmlC-like cupins"/>
    <property type="match status" value="1"/>
</dbReference>
<dbReference type="PANTHER" id="PTHR43280">
    <property type="entry name" value="ARAC-FAMILY TRANSCRIPTIONAL REGULATOR"/>
    <property type="match status" value="1"/>
</dbReference>
<dbReference type="Pfam" id="PF12833">
    <property type="entry name" value="HTH_18"/>
    <property type="match status" value="1"/>
</dbReference>
<evidence type="ECO:0000256" key="1">
    <source>
        <dbReference type="ARBA" id="ARBA00023015"/>
    </source>
</evidence>
<protein>
    <submittedName>
        <fullName evidence="6">Helix-turn-helix domain-containing protein</fullName>
    </submittedName>
</protein>
<dbReference type="SMART" id="SM00342">
    <property type="entry name" value="HTH_ARAC"/>
    <property type="match status" value="1"/>
</dbReference>
<keyword evidence="7" id="KW-1185">Reference proteome</keyword>
<dbReference type="InterPro" id="IPR020449">
    <property type="entry name" value="Tscrpt_reg_AraC-type_HTH"/>
</dbReference>
<keyword evidence="3" id="KW-0010">Activator</keyword>
<dbReference type="RefSeq" id="WP_220230964.1">
    <property type="nucleotide sequence ID" value="NZ_JAICBX010000005.1"/>
</dbReference>
<dbReference type="InterPro" id="IPR047264">
    <property type="entry name" value="Cupin_HpaA-like_N"/>
</dbReference>
<proteinExistence type="predicted"/>
<evidence type="ECO:0000256" key="4">
    <source>
        <dbReference type="ARBA" id="ARBA00023163"/>
    </source>
</evidence>
<dbReference type="Pfam" id="PF02311">
    <property type="entry name" value="AraC_binding"/>
    <property type="match status" value="1"/>
</dbReference>
<dbReference type="EMBL" id="JAICBX010000005">
    <property type="protein sequence ID" value="MBW8640258.1"/>
    <property type="molecule type" value="Genomic_DNA"/>
</dbReference>
<keyword evidence="2" id="KW-0238">DNA-binding</keyword>
<dbReference type="PROSITE" id="PS01124">
    <property type="entry name" value="HTH_ARAC_FAMILY_2"/>
    <property type="match status" value="1"/>
</dbReference>
<dbReference type="CDD" id="cd06999">
    <property type="entry name" value="cupin_HpaA-like_N"/>
    <property type="match status" value="1"/>
</dbReference>
<comment type="caution">
    <text evidence="6">The sequence shown here is derived from an EMBL/GenBank/DDBJ whole genome shotgun (WGS) entry which is preliminary data.</text>
</comment>
<dbReference type="InterPro" id="IPR009057">
    <property type="entry name" value="Homeodomain-like_sf"/>
</dbReference>
<evidence type="ECO:0000313" key="7">
    <source>
        <dbReference type="Proteomes" id="UP001196509"/>
    </source>
</evidence>
<keyword evidence="1" id="KW-0805">Transcription regulation</keyword>
<dbReference type="Proteomes" id="UP001196509">
    <property type="component" value="Unassembled WGS sequence"/>
</dbReference>
<evidence type="ECO:0000313" key="6">
    <source>
        <dbReference type="EMBL" id="MBW8640258.1"/>
    </source>
</evidence>
<dbReference type="InterPro" id="IPR011051">
    <property type="entry name" value="RmlC_Cupin_sf"/>
</dbReference>
<dbReference type="InterPro" id="IPR018060">
    <property type="entry name" value="HTH_AraC"/>
</dbReference>
<keyword evidence="4" id="KW-0804">Transcription</keyword>
<dbReference type="Gene3D" id="2.60.120.10">
    <property type="entry name" value="Jelly Rolls"/>
    <property type="match status" value="1"/>
</dbReference>
<gene>
    <name evidence="6" type="ORF">K1W69_23900</name>
</gene>
<dbReference type="GO" id="GO:0003700">
    <property type="term" value="F:DNA-binding transcription factor activity"/>
    <property type="evidence" value="ECO:0007669"/>
    <property type="project" value="InterPro"/>
</dbReference>
<accession>A0AAE2ZTH8</accession>
<evidence type="ECO:0000256" key="2">
    <source>
        <dbReference type="ARBA" id="ARBA00023125"/>
    </source>
</evidence>
<organism evidence="6 7">
    <name type="scientific">Flavimaribacter sediminis</name>
    <dbReference type="NCBI Taxonomy" id="2865987"/>
    <lineage>
        <taxon>Bacteria</taxon>
        <taxon>Pseudomonadati</taxon>
        <taxon>Pseudomonadota</taxon>
        <taxon>Alphaproteobacteria</taxon>
        <taxon>Hyphomicrobiales</taxon>
        <taxon>Rhizobiaceae</taxon>
        <taxon>Flavimaribacter</taxon>
    </lineage>
</organism>
<dbReference type="PANTHER" id="PTHR43280:SF32">
    <property type="entry name" value="TRANSCRIPTIONAL REGULATORY PROTEIN"/>
    <property type="match status" value="1"/>
</dbReference>